<dbReference type="Gene3D" id="2.130.10.10">
    <property type="entry name" value="YVTN repeat-like/Quinoprotein amine dehydrogenase"/>
    <property type="match status" value="1"/>
</dbReference>
<dbReference type="EMBL" id="SZQA01000001">
    <property type="protein sequence ID" value="TKK91414.1"/>
    <property type="molecule type" value="Genomic_DNA"/>
</dbReference>
<dbReference type="InterPro" id="IPR001680">
    <property type="entry name" value="WD40_rpt"/>
</dbReference>
<comment type="caution">
    <text evidence="3">The sequence shown here is derived from an EMBL/GenBank/DDBJ whole genome shotgun (WGS) entry which is preliminary data.</text>
</comment>
<accession>A0A4U3MRH4</accession>
<organism evidence="3 4">
    <name type="scientific">Herbidospora galbida</name>
    <dbReference type="NCBI Taxonomy" id="2575442"/>
    <lineage>
        <taxon>Bacteria</taxon>
        <taxon>Bacillati</taxon>
        <taxon>Actinomycetota</taxon>
        <taxon>Actinomycetes</taxon>
        <taxon>Streptosporangiales</taxon>
        <taxon>Streptosporangiaceae</taxon>
        <taxon>Herbidospora</taxon>
    </lineage>
</organism>
<dbReference type="SMART" id="SM00320">
    <property type="entry name" value="WD40"/>
    <property type="match status" value="3"/>
</dbReference>
<gene>
    <name evidence="3" type="ORF">FDA94_01065</name>
</gene>
<reference evidence="3 4" key="1">
    <citation type="submission" date="2019-04" db="EMBL/GenBank/DDBJ databases">
        <title>Herbidospora sp. NEAU-GS14.nov., a novel actinomycete isolated from soil.</title>
        <authorList>
            <person name="Han L."/>
        </authorList>
    </citation>
    <scope>NUCLEOTIDE SEQUENCE [LARGE SCALE GENOMIC DNA]</scope>
    <source>
        <strain evidence="3 4">NEAU-GS14</strain>
    </source>
</reference>
<dbReference type="PROSITE" id="PS50082">
    <property type="entry name" value="WD_REPEATS_2"/>
    <property type="match status" value="1"/>
</dbReference>
<dbReference type="PANTHER" id="PTHR19879:SF9">
    <property type="entry name" value="TRANSCRIPTION INITIATION FACTOR TFIID SUBUNIT 5"/>
    <property type="match status" value="1"/>
</dbReference>
<protein>
    <submittedName>
        <fullName evidence="3">Uncharacterized protein</fullName>
    </submittedName>
</protein>
<proteinExistence type="predicted"/>
<evidence type="ECO:0000256" key="1">
    <source>
        <dbReference type="PROSITE-ProRule" id="PRU00221"/>
    </source>
</evidence>
<dbReference type="RefSeq" id="WP_137245102.1">
    <property type="nucleotide sequence ID" value="NZ_SZQA01000001.1"/>
</dbReference>
<dbReference type="AlphaFoldDB" id="A0A4U3MRH4"/>
<dbReference type="OrthoDB" id="4336591at2"/>
<keyword evidence="4" id="KW-1185">Reference proteome</keyword>
<evidence type="ECO:0000313" key="3">
    <source>
        <dbReference type="EMBL" id="TKK91414.1"/>
    </source>
</evidence>
<dbReference type="PROSITE" id="PS50294">
    <property type="entry name" value="WD_REPEATS_REGION"/>
    <property type="match status" value="1"/>
</dbReference>
<dbReference type="InterPro" id="IPR036322">
    <property type="entry name" value="WD40_repeat_dom_sf"/>
</dbReference>
<name>A0A4U3MRH4_9ACTN</name>
<dbReference type="SUPFAM" id="SSF50978">
    <property type="entry name" value="WD40 repeat-like"/>
    <property type="match status" value="1"/>
</dbReference>
<sequence>MSSRYESVVCDLIPPGACPGRPVAAAGRQERGPSGHQPHQRATARGGRLAAPADGRGPARHAHGAGRSGAVLVPDRGTDLHRNARPQPGRPDAGTIRATERKVQLGDVQGRRLLGELSTGCPSEVNSLAFSPDGRTLATGGYDGAVRLWDTAARRPIGAPFEGGAALGFTAVAFSPNGRTLAGAGGDTIHFWDTTTCCRQGDPLVDTGTSWIGEMAFSADGRRLVGVNSDNRIGLWPPPLRAITFAYVLS</sequence>
<feature type="repeat" description="WD" evidence="1">
    <location>
        <begin position="118"/>
        <end position="159"/>
    </location>
</feature>
<dbReference type="InterPro" id="IPR015943">
    <property type="entry name" value="WD40/YVTN_repeat-like_dom_sf"/>
</dbReference>
<dbReference type="Proteomes" id="UP000308705">
    <property type="component" value="Unassembled WGS sequence"/>
</dbReference>
<feature type="region of interest" description="Disordered" evidence="2">
    <location>
        <begin position="11"/>
        <end position="94"/>
    </location>
</feature>
<keyword evidence="1" id="KW-0853">WD repeat</keyword>
<dbReference type="PANTHER" id="PTHR19879">
    <property type="entry name" value="TRANSCRIPTION INITIATION FACTOR TFIID"/>
    <property type="match status" value="1"/>
</dbReference>
<evidence type="ECO:0000313" key="4">
    <source>
        <dbReference type="Proteomes" id="UP000308705"/>
    </source>
</evidence>
<evidence type="ECO:0000256" key="2">
    <source>
        <dbReference type="SAM" id="MobiDB-lite"/>
    </source>
</evidence>
<dbReference type="Pfam" id="PF00400">
    <property type="entry name" value="WD40"/>
    <property type="match status" value="2"/>
</dbReference>